<feature type="transmembrane region" description="Helical" evidence="1">
    <location>
        <begin position="12"/>
        <end position="30"/>
    </location>
</feature>
<comment type="caution">
    <text evidence="2">The sequence shown here is derived from an EMBL/GenBank/DDBJ whole genome shotgun (WGS) entry which is preliminary data.</text>
</comment>
<accession>A0A6N7ETG5</accession>
<sequence length="193" mass="21495">MTRQETKLLTVLGTLLMIAVVAVLILVPYFRKLNFYEKNISASEQQIINLQRQVANKPELQAVLSEFEALLDESNLFMRVSDREAAAAQLLSSIKKIIEDAGGEISSINPARARNTDENSRTVSVRVSFVVDNDGFVTILSELAGYKPLMNVVQTRMVPMIKRTRQGISETGQLRLSMDIEAFYSPETPETGA</sequence>
<keyword evidence="1" id="KW-1133">Transmembrane helix</keyword>
<reference evidence="2 3" key="1">
    <citation type="submission" date="2019-10" db="EMBL/GenBank/DDBJ databases">
        <title>Cardiobacteriales fam. a chemoheterotrophic member of the order Cardiobacteriales, and proposal of Cardiobacteriales fam. nov.</title>
        <authorList>
            <person name="Wang C."/>
        </authorList>
    </citation>
    <scope>NUCLEOTIDE SEQUENCE [LARGE SCALE GENOMIC DNA]</scope>
    <source>
        <strain evidence="2 3">ML27</strain>
    </source>
</reference>
<dbReference type="InterPro" id="IPR014717">
    <property type="entry name" value="Transl_elong_EF1B/ribsomal_bS6"/>
</dbReference>
<protein>
    <recommendedName>
        <fullName evidence="4">General secretion pathway protein M</fullName>
    </recommendedName>
</protein>
<keyword evidence="3" id="KW-1185">Reference proteome</keyword>
<name>A0A6N7ETG5_9GAMM</name>
<dbReference type="Proteomes" id="UP000471298">
    <property type="component" value="Unassembled WGS sequence"/>
</dbReference>
<dbReference type="EMBL" id="WHNW01000002">
    <property type="protein sequence ID" value="MPV85722.1"/>
    <property type="molecule type" value="Genomic_DNA"/>
</dbReference>
<evidence type="ECO:0000313" key="3">
    <source>
        <dbReference type="Proteomes" id="UP000471298"/>
    </source>
</evidence>
<dbReference type="Gene3D" id="3.30.70.60">
    <property type="match status" value="1"/>
</dbReference>
<dbReference type="NCBIfam" id="NF040576">
    <property type="entry name" value="T2SS_GspM_XpsM"/>
    <property type="match status" value="1"/>
</dbReference>
<evidence type="ECO:0000256" key="1">
    <source>
        <dbReference type="SAM" id="Phobius"/>
    </source>
</evidence>
<proteinExistence type="predicted"/>
<evidence type="ECO:0000313" key="2">
    <source>
        <dbReference type="EMBL" id="MPV85722.1"/>
    </source>
</evidence>
<keyword evidence="1" id="KW-0812">Transmembrane</keyword>
<organism evidence="2 3">
    <name type="scientific">Ostreibacterium oceani</name>
    <dbReference type="NCBI Taxonomy" id="2654998"/>
    <lineage>
        <taxon>Bacteria</taxon>
        <taxon>Pseudomonadati</taxon>
        <taxon>Pseudomonadota</taxon>
        <taxon>Gammaproteobacteria</taxon>
        <taxon>Cardiobacteriales</taxon>
        <taxon>Ostreibacteriaceae</taxon>
        <taxon>Ostreibacterium</taxon>
    </lineage>
</organism>
<dbReference type="AlphaFoldDB" id="A0A6N7ETG5"/>
<dbReference type="InterPro" id="IPR034756">
    <property type="entry name" value="T2SSM_b"/>
</dbReference>
<gene>
    <name evidence="2" type="ORF">GCU85_03080</name>
</gene>
<dbReference type="Pfam" id="PF10741">
    <property type="entry name" value="T2SSM_b"/>
    <property type="match status" value="1"/>
</dbReference>
<evidence type="ECO:0008006" key="4">
    <source>
        <dbReference type="Google" id="ProtNLM"/>
    </source>
</evidence>
<dbReference type="RefSeq" id="WP_152809229.1">
    <property type="nucleotide sequence ID" value="NZ_WHNW01000002.1"/>
</dbReference>
<keyword evidence="1" id="KW-0472">Membrane</keyword>
<dbReference type="InParanoid" id="A0A6N7ETG5"/>